<dbReference type="NCBIfam" id="NF006336">
    <property type="entry name" value="PRK08566.1"/>
    <property type="match status" value="1"/>
</dbReference>
<dbReference type="Pfam" id="PF04997">
    <property type="entry name" value="RNA_pol_Rpb1_1"/>
    <property type="match status" value="1"/>
</dbReference>
<dbReference type="InterPro" id="IPR042102">
    <property type="entry name" value="RNA_pol_Rpb1_3_sf"/>
</dbReference>
<evidence type="ECO:0000259" key="17">
    <source>
        <dbReference type="SMART" id="SM00663"/>
    </source>
</evidence>
<dbReference type="GO" id="GO:0003899">
    <property type="term" value="F:DNA-directed RNA polymerase activity"/>
    <property type="evidence" value="ECO:0007669"/>
    <property type="project" value="UniProtKB-EC"/>
</dbReference>
<dbReference type="FunFam" id="1.10.274.100:FF:000001">
    <property type="entry name" value="DNA-directed RNA polymerase subunit"/>
    <property type="match status" value="1"/>
</dbReference>
<dbReference type="InterPro" id="IPR007083">
    <property type="entry name" value="RNA_pol_Rpb1_4"/>
</dbReference>
<dbReference type="PANTHER" id="PTHR19376:SF37">
    <property type="entry name" value="DNA-DIRECTED RNA POLYMERASE II SUBUNIT RPB1"/>
    <property type="match status" value="1"/>
</dbReference>
<dbReference type="InterPro" id="IPR000684">
    <property type="entry name" value="RNA_pol_II_repeat_euk"/>
</dbReference>
<dbReference type="SUPFAM" id="SSF64484">
    <property type="entry name" value="beta and beta-prime subunits of DNA dependent RNA-polymerase"/>
    <property type="match status" value="1"/>
</dbReference>
<keyword evidence="6 15" id="KW-0548">Nucleotidyltransferase</keyword>
<evidence type="ECO:0000256" key="2">
    <source>
        <dbReference type="ARBA" id="ARBA00006460"/>
    </source>
</evidence>
<dbReference type="Gene3D" id="3.30.1360.140">
    <property type="match status" value="1"/>
</dbReference>
<dbReference type="InterPro" id="IPR007075">
    <property type="entry name" value="RNA_pol_Rpb1_6"/>
</dbReference>
<accession>A0A5J4YJT1</accession>
<dbReference type="Gene3D" id="2.40.40.20">
    <property type="match status" value="1"/>
</dbReference>
<dbReference type="FunFam" id="4.10.860.120:FF:000003">
    <property type="entry name" value="DNA-directed RNA polymerase subunit"/>
    <property type="match status" value="1"/>
</dbReference>
<comment type="function">
    <text evidence="15">DNA-dependent RNA polymerase catalyzes the transcription of DNA into RNA using the four ribonucleoside triphosphates as substrates.</text>
</comment>
<dbReference type="GO" id="GO:0003677">
    <property type="term" value="F:DNA binding"/>
    <property type="evidence" value="ECO:0007669"/>
    <property type="project" value="UniProtKB-KW"/>
</dbReference>
<keyword evidence="9" id="KW-0862">Zinc</keyword>
<dbReference type="Gene3D" id="3.30.1490.180">
    <property type="entry name" value="RNA polymerase ii"/>
    <property type="match status" value="1"/>
</dbReference>
<dbReference type="Gene3D" id="4.10.860.120">
    <property type="entry name" value="RNA polymerase II, clamp domain"/>
    <property type="match status" value="1"/>
</dbReference>
<dbReference type="CDD" id="cd02584">
    <property type="entry name" value="RNAP_II_Rpb1_C"/>
    <property type="match status" value="1"/>
</dbReference>
<evidence type="ECO:0000256" key="16">
    <source>
        <dbReference type="SAM" id="MobiDB-lite"/>
    </source>
</evidence>
<evidence type="ECO:0000256" key="12">
    <source>
        <dbReference type="ARBA" id="ARBA00023163"/>
    </source>
</evidence>
<dbReference type="SMART" id="SM00663">
    <property type="entry name" value="RPOLA_N"/>
    <property type="match status" value="1"/>
</dbReference>
<gene>
    <name evidence="18" type="ORF">FVE85_1330</name>
</gene>
<dbReference type="FunFam" id="2.40.40.20:FF:000019">
    <property type="entry name" value="DNA-directed RNA polymerase II subunit RPB1"/>
    <property type="match status" value="1"/>
</dbReference>
<evidence type="ECO:0000256" key="9">
    <source>
        <dbReference type="ARBA" id="ARBA00022833"/>
    </source>
</evidence>
<dbReference type="GO" id="GO:0006366">
    <property type="term" value="P:transcription by RNA polymerase II"/>
    <property type="evidence" value="ECO:0007669"/>
    <property type="project" value="InterPro"/>
</dbReference>
<dbReference type="Gene3D" id="6.20.50.80">
    <property type="match status" value="1"/>
</dbReference>
<feature type="domain" description="RNA polymerase N-terminal" evidence="17">
    <location>
        <begin position="218"/>
        <end position="521"/>
    </location>
</feature>
<dbReference type="FunFam" id="1.10.132.30:FF:000001">
    <property type="entry name" value="DNA-directed RNA polymerase subunit"/>
    <property type="match status" value="1"/>
</dbReference>
<dbReference type="InterPro" id="IPR007073">
    <property type="entry name" value="RNA_pol_Rpb1_7"/>
</dbReference>
<dbReference type="InterPro" id="IPR007080">
    <property type="entry name" value="RNA_pol_Rpb1_1"/>
</dbReference>
<dbReference type="InterPro" id="IPR044893">
    <property type="entry name" value="RNA_pol_Rpb1_clamp_domain"/>
</dbReference>
<dbReference type="Proteomes" id="UP000324585">
    <property type="component" value="Unassembled WGS sequence"/>
</dbReference>
<dbReference type="InterPro" id="IPR038593">
    <property type="entry name" value="RNA_pol_Rpb1_7_sf"/>
</dbReference>
<evidence type="ECO:0000256" key="15">
    <source>
        <dbReference type="RuleBase" id="RU004279"/>
    </source>
</evidence>
<dbReference type="Pfam" id="PF00623">
    <property type="entry name" value="RNA_pol_Rpb1_2"/>
    <property type="match status" value="1"/>
</dbReference>
<dbReference type="Pfam" id="PF04998">
    <property type="entry name" value="RNA_pol_Rpb1_5"/>
    <property type="match status" value="1"/>
</dbReference>
<dbReference type="Pfam" id="PF04992">
    <property type="entry name" value="RNA_pol_Rpb1_6"/>
    <property type="match status" value="2"/>
</dbReference>
<dbReference type="OMA" id="KPCMGIV"/>
<evidence type="ECO:0000313" key="19">
    <source>
        <dbReference type="Proteomes" id="UP000324585"/>
    </source>
</evidence>
<feature type="region of interest" description="Disordered" evidence="16">
    <location>
        <begin position="1659"/>
        <end position="1865"/>
    </location>
</feature>
<keyword evidence="3 15" id="KW-0240">DNA-directed RNA polymerase</keyword>
<name>A0A5J4YJT1_PORPP</name>
<dbReference type="Gene3D" id="6.10.250.2940">
    <property type="match status" value="1"/>
</dbReference>
<evidence type="ECO:0000256" key="14">
    <source>
        <dbReference type="ARBA" id="ARBA00048552"/>
    </source>
</evidence>
<evidence type="ECO:0000256" key="10">
    <source>
        <dbReference type="ARBA" id="ARBA00022842"/>
    </source>
</evidence>
<dbReference type="Gene3D" id="1.10.132.30">
    <property type="match status" value="1"/>
</dbReference>
<dbReference type="InterPro" id="IPR006592">
    <property type="entry name" value="RNA_pol_N"/>
</dbReference>
<dbReference type="InterPro" id="IPR038120">
    <property type="entry name" value="Rpb1_funnel_sf"/>
</dbReference>
<keyword evidence="5 15" id="KW-0808">Transferase</keyword>
<evidence type="ECO:0000256" key="8">
    <source>
        <dbReference type="ARBA" id="ARBA00022737"/>
    </source>
</evidence>
<dbReference type="GO" id="GO:0046872">
    <property type="term" value="F:metal ion binding"/>
    <property type="evidence" value="ECO:0007669"/>
    <property type="project" value="UniProtKB-KW"/>
</dbReference>
<feature type="compositionally biased region" description="Low complexity" evidence="16">
    <location>
        <begin position="1659"/>
        <end position="1845"/>
    </location>
</feature>
<proteinExistence type="inferred from homology"/>
<dbReference type="InterPro" id="IPR007081">
    <property type="entry name" value="RNA_pol_Rpb1_5"/>
</dbReference>
<evidence type="ECO:0000313" key="18">
    <source>
        <dbReference type="EMBL" id="KAA8490883.1"/>
    </source>
</evidence>
<dbReference type="EC" id="2.7.7.6" evidence="15"/>
<dbReference type="InterPro" id="IPR007066">
    <property type="entry name" value="RNA_pol_Rpb1_3"/>
</dbReference>
<dbReference type="OrthoDB" id="270392at2759"/>
<comment type="similarity">
    <text evidence="2 15">Belongs to the RNA polymerase beta' chain family.</text>
</comment>
<protein>
    <recommendedName>
        <fullName evidence="15">DNA-directed RNA polymerase subunit</fullName>
        <ecNumber evidence="15">2.7.7.6</ecNumber>
    </recommendedName>
</protein>
<comment type="caution">
    <text evidence="18">The sequence shown here is derived from an EMBL/GenBank/DDBJ whole genome shotgun (WGS) entry which is preliminary data.</text>
</comment>
<reference evidence="19" key="1">
    <citation type="journal article" date="2019" name="Nat. Commun.">
        <title>Expansion of phycobilisome linker gene families in mesophilic red algae.</title>
        <authorList>
            <person name="Lee J."/>
            <person name="Kim D."/>
            <person name="Bhattacharya D."/>
            <person name="Yoon H.S."/>
        </authorList>
    </citation>
    <scope>NUCLEOTIDE SEQUENCE [LARGE SCALE GENOMIC DNA]</scope>
    <source>
        <strain evidence="19">CCMP 1328</strain>
    </source>
</reference>
<dbReference type="PANTHER" id="PTHR19376">
    <property type="entry name" value="DNA-DIRECTED RNA POLYMERASE"/>
    <property type="match status" value="1"/>
</dbReference>
<comment type="catalytic activity">
    <reaction evidence="14 15">
        <text>RNA(n) + a ribonucleoside 5'-triphosphate = RNA(n+1) + diphosphate</text>
        <dbReference type="Rhea" id="RHEA:21248"/>
        <dbReference type="Rhea" id="RHEA-COMP:14527"/>
        <dbReference type="Rhea" id="RHEA-COMP:17342"/>
        <dbReference type="ChEBI" id="CHEBI:33019"/>
        <dbReference type="ChEBI" id="CHEBI:61557"/>
        <dbReference type="ChEBI" id="CHEBI:140395"/>
        <dbReference type="EC" id="2.7.7.6"/>
    </reaction>
</comment>
<organism evidence="18 19">
    <name type="scientific">Porphyridium purpureum</name>
    <name type="common">Red alga</name>
    <name type="synonym">Porphyridium cruentum</name>
    <dbReference type="NCBI Taxonomy" id="35688"/>
    <lineage>
        <taxon>Eukaryota</taxon>
        <taxon>Rhodophyta</taxon>
        <taxon>Bangiophyceae</taxon>
        <taxon>Porphyridiales</taxon>
        <taxon>Porphyridiaceae</taxon>
        <taxon>Porphyridium</taxon>
    </lineage>
</organism>
<feature type="compositionally biased region" description="Basic and acidic residues" evidence="16">
    <location>
        <begin position="1847"/>
        <end position="1865"/>
    </location>
</feature>
<keyword evidence="7" id="KW-0479">Metal-binding</keyword>
<dbReference type="Gene3D" id="1.10.150.390">
    <property type="match status" value="1"/>
</dbReference>
<evidence type="ECO:0000256" key="7">
    <source>
        <dbReference type="ARBA" id="ARBA00022723"/>
    </source>
</evidence>
<keyword evidence="13" id="KW-0539">Nucleus</keyword>
<dbReference type="Pfam" id="PF04983">
    <property type="entry name" value="RNA_pol_Rpb1_3"/>
    <property type="match status" value="1"/>
</dbReference>
<comment type="subcellular location">
    <subcellularLocation>
        <location evidence="1">Nucleus</location>
    </subcellularLocation>
</comment>
<keyword evidence="4" id="KW-0597">Phosphoprotein</keyword>
<dbReference type="GO" id="GO:0005665">
    <property type="term" value="C:RNA polymerase II, core complex"/>
    <property type="evidence" value="ECO:0007669"/>
    <property type="project" value="TreeGrafter"/>
</dbReference>
<dbReference type="Pfam" id="PF05000">
    <property type="entry name" value="RNA_pol_Rpb1_4"/>
    <property type="match status" value="1"/>
</dbReference>
<evidence type="ECO:0000256" key="3">
    <source>
        <dbReference type="ARBA" id="ARBA00022478"/>
    </source>
</evidence>
<dbReference type="EMBL" id="VRMN01000018">
    <property type="protein sequence ID" value="KAA8490883.1"/>
    <property type="molecule type" value="Genomic_DNA"/>
</dbReference>
<keyword evidence="10" id="KW-0460">Magnesium</keyword>
<evidence type="ECO:0000256" key="13">
    <source>
        <dbReference type="ARBA" id="ARBA00023242"/>
    </source>
</evidence>
<dbReference type="InterPro" id="IPR000722">
    <property type="entry name" value="RNA_pol_asu"/>
</dbReference>
<sequence length="1865" mass="204187">MNFNKGFMYSSAETKKVGLVQFGVLGPDEIRRMSVVEIKVETAFEAGIPKVDGLMDQRLGAIGRDFPCETCACDESNCAGHFGHIEFTKPVFHPGFFGVTMRVLKSVCFYCSRLKGSKKDAKFERASRIQKRSSRLQAISKLCEGKSKCDPEEGCGAVQPKFSKEGALKIRAEFVDAPEDTADRKQIITAERVLSIFKQISDSDADVLGLDPRYTRPEYLVLSAFPVPPPPVRPSIMMDATMRGEDDLTHKLGDIVKNNNALRHLELNGAPLHRINEQIDLLQYHVATYMNNEMPGLPRAEQKGGRPIKSINQRLKGKEGRVRGNIMGKRVNFSARTVITADPNLMLDEVGVPKTIAMNLTYPEVVTRFNYEEMMRLVVNGPDEYPGAKYVVRDDGTQIDLAYYRNRSDFDLQYGMKVVRHIRDGDCVMFNRQPSLHKMSIMGHRVRVLPYSTFRLNLSVTSPYNADFDGDEMNMHVPQSTLTRAEILELMMVPRCIVSPQGNKPVMGIVQDSLLACMLFTQRDTFFERDFVFNLLLHVKGWDGVVPTSAILLPKPLWTGKQLFSLILPDVNLIRFSNTHPDDEDTPMSPGDTKVLISKGELISGIVDKRTVGAAPGSLIHVTWKELGPQVTCELISNIQVLVNHFILHRGFSIGIGDAVADDATMDRVIQTIESSKAEVDELIVKTTNGELETLPGKTMMETFEAEVNKVLNGARDKSGSYAQKSLLPSNNVKRMVTAGSKGSFINISQICACVGQQNVEGKRIAYGFTRRTLPHFHKDDLGPESRGFVENSYLRGLTPTEFFFHAMGGREGLIDTAVKTAETGYIQRRLIKAMEDLMVRYDGTVRNSVGDVIQFLYGEDGLDGSRVEGQTLSSLRLPDHAFEDRFRLSVSDPHFGSHHGRPYLPPNMIDELRDDPEVKAACEAEFKRLQLDRAILRKEISKSGEPKWPLAVNVDRVLWNAKRRFSIGQNAVSDLSPKEVIDSVTSLCEKCVIIEDLKKRRIVDEQTREDVEDPNWALEEDEEPGDVDAVTLTRRMKVFADMQVLAKEAQENATLLFRIHLRAMLCAKELIVKHRLSRVAFQWVLGEIQNRFTHARVHPGEMIGAVAAQSIGEPATQMTLNTFHFAGVSAKNVTLGVPRLKEIINIAKNPKTPSLTVFLKEHAARDTEKAKQVQAELQHTTLVHVVKCTEIFFDPDPRNTVIRADQEMVSMFYEFEDDEDASKLSPWVLRIEVSKVSLMDRKLSMRLLKNKIVDVFAGDLHVMSSEENAENLVLRIRLPKTSTLHKQENVDGVEEGEMGDGGEQAVVAPGDLDEADMDELFLRKVEAVLLGDFTLGGIPSIKKVFMREPNISVIDESTGAFCTGKEWVLDTDGVNLLTVMAHEDVDHTRTMSNDVVEMFEVLGVEAVRAALLNEVRNVISFDGAYVNYRHLGILCDVMTYRGHLMSITRHGINRADTGPIMRATFEETTEILLDAAMYAERDRLRGVSENILLGQLANLGTGSFGLFLQESDVVGIKGTEETQRIDRFGGFGAAGSSLSTGLGGFGVVGATGNGMMPMMPQTPGPDVMRTPSYQGIQTPGGYSGFGAGNAFSPYVDSAEDGFFSPDVRGGGQGYPSYPGYSSDMAGGLGAGMAAGMNYGSATSPAYGGGMSPAYGSGMSPTSPGYSPTSPAAFSPTSPAFGGPSSPQYSPSSPAAYSPASPAFGGNMSPSSPQYSPSSPNAYGGSPSSPQYSPSSPNAYGGSPSSPMYSPSSPNAYGGSPSSPMYSPSSPNAYSPASPAFGGNLSPSSPMYSPSSPNAYNQSPSSPMYSPSSPAAYSPASPAFGGSMSPSSPMYSPSSPQFSPSNRADEEAKTPQRGDRYSPQG</sequence>
<evidence type="ECO:0000256" key="6">
    <source>
        <dbReference type="ARBA" id="ARBA00022695"/>
    </source>
</evidence>
<keyword evidence="12 15" id="KW-0804">Transcription</keyword>
<dbReference type="InterPro" id="IPR045867">
    <property type="entry name" value="DNA-dir_RpoC_beta_prime"/>
</dbReference>
<keyword evidence="8" id="KW-0677">Repeat</keyword>
<evidence type="ECO:0000256" key="1">
    <source>
        <dbReference type="ARBA" id="ARBA00004123"/>
    </source>
</evidence>
<keyword evidence="11" id="KW-0238">DNA-binding</keyword>
<dbReference type="Gene3D" id="1.10.274.100">
    <property type="entry name" value="RNA polymerase Rpb1, domain 3"/>
    <property type="match status" value="1"/>
</dbReference>
<dbReference type="Pfam" id="PF04990">
    <property type="entry name" value="RNA_pol_Rpb1_7"/>
    <property type="match status" value="1"/>
</dbReference>
<evidence type="ECO:0000256" key="11">
    <source>
        <dbReference type="ARBA" id="ARBA00023125"/>
    </source>
</evidence>
<keyword evidence="19" id="KW-1185">Reference proteome</keyword>
<dbReference type="PROSITE" id="PS00115">
    <property type="entry name" value="RNA_POL_II_REPEAT"/>
    <property type="match status" value="4"/>
</dbReference>
<dbReference type="FunFam" id="1.10.150.390:FF:000001">
    <property type="entry name" value="DNA-directed RNA polymerase subunit"/>
    <property type="match status" value="1"/>
</dbReference>
<dbReference type="CDD" id="cd02733">
    <property type="entry name" value="RNAP_II_RPB1_N"/>
    <property type="match status" value="1"/>
</dbReference>
<evidence type="ECO:0000256" key="4">
    <source>
        <dbReference type="ARBA" id="ARBA00022553"/>
    </source>
</evidence>
<evidence type="ECO:0000256" key="5">
    <source>
        <dbReference type="ARBA" id="ARBA00022679"/>
    </source>
</evidence>